<evidence type="ECO:0000256" key="3">
    <source>
        <dbReference type="ARBA" id="ARBA00022630"/>
    </source>
</evidence>
<proteinExistence type="inferred from homology"/>
<evidence type="ECO:0000256" key="7">
    <source>
        <dbReference type="ARBA" id="ARBA00037899"/>
    </source>
</evidence>
<dbReference type="FunFam" id="2.40.110.10:FF:000008">
    <property type="entry name" value="Glutaryl-CoA dehydrogenase, mitochondrial"/>
    <property type="match status" value="1"/>
</dbReference>
<protein>
    <recommendedName>
        <fullName evidence="9">glutaryl-CoA dehydrogenase (ETF)</fullName>
        <ecNumber evidence="9">1.3.8.6</ecNumber>
    </recommendedName>
</protein>
<comment type="cofactor">
    <cofactor evidence="1 11">
        <name>FAD</name>
        <dbReference type="ChEBI" id="CHEBI:57692"/>
    </cofactor>
</comment>
<dbReference type="PROSITE" id="PS00073">
    <property type="entry name" value="ACYL_COA_DH_2"/>
    <property type="match status" value="1"/>
</dbReference>
<keyword evidence="3 11" id="KW-0285">Flavoprotein</keyword>
<dbReference type="InterPro" id="IPR046373">
    <property type="entry name" value="Acyl-CoA_Oxase/DH_mid-dom_sf"/>
</dbReference>
<dbReference type="AlphaFoldDB" id="A0AB39UUK2"/>
<evidence type="ECO:0000259" key="14">
    <source>
        <dbReference type="Pfam" id="PF02771"/>
    </source>
</evidence>
<keyword evidence="4 11" id="KW-0274">FAD</keyword>
<dbReference type="Gene3D" id="2.40.110.10">
    <property type="entry name" value="Butyryl-CoA Dehydrogenase, subunit A, domain 2"/>
    <property type="match status" value="1"/>
</dbReference>
<comment type="similarity">
    <text evidence="2 11">Belongs to the acyl-CoA dehydrogenase family.</text>
</comment>
<evidence type="ECO:0000256" key="9">
    <source>
        <dbReference type="ARBA" id="ARBA00039033"/>
    </source>
</evidence>
<dbReference type="InterPro" id="IPR013786">
    <property type="entry name" value="AcylCoA_DH/ox_N"/>
</dbReference>
<dbReference type="Pfam" id="PF00441">
    <property type="entry name" value="Acyl-CoA_dh_1"/>
    <property type="match status" value="1"/>
</dbReference>
<feature type="domain" description="Acyl-CoA dehydrogenase/oxidase C-terminal" evidence="12">
    <location>
        <begin position="238"/>
        <end position="383"/>
    </location>
</feature>
<dbReference type="KEGG" id="tcd:AAIA72_12525"/>
<evidence type="ECO:0000259" key="13">
    <source>
        <dbReference type="Pfam" id="PF02770"/>
    </source>
</evidence>
<dbReference type="Gene3D" id="1.20.140.10">
    <property type="entry name" value="Butyryl-CoA Dehydrogenase, subunit A, domain 3"/>
    <property type="match status" value="1"/>
</dbReference>
<dbReference type="CDD" id="cd01151">
    <property type="entry name" value="GCD"/>
    <property type="match status" value="1"/>
</dbReference>
<dbReference type="FunFam" id="1.20.140.10:FF:000006">
    <property type="entry name" value="Glutaryl-CoA dehydrogenase, mitochondrial"/>
    <property type="match status" value="1"/>
</dbReference>
<dbReference type="InterPro" id="IPR006089">
    <property type="entry name" value="Acyl-CoA_DH_CS"/>
</dbReference>
<dbReference type="Pfam" id="PF02771">
    <property type="entry name" value="Acyl-CoA_dh_N"/>
    <property type="match status" value="1"/>
</dbReference>
<accession>A0AB39UUK2</accession>
<evidence type="ECO:0000256" key="1">
    <source>
        <dbReference type="ARBA" id="ARBA00001974"/>
    </source>
</evidence>
<sequence>MTKPAFNWEDPFLLNDQLTEDERLIRDSARAYCQEKLMPRVQSAFREERFDREIMTEMGAQGLLGATLPEKYGCAGVNYVSYGLIAREVERVDSGYRSAMSVQSSLVMYPIYAYGTEAQREKYLPKLASGEWVGCFGLTEPDAGSDPGSMRTRAERVDGGYRLNGAKMWITNSPIADVMVVWAKLDGVIRGFVLERGMKGLSTPTIHGKFSLRASVTGEIVMEDVFVPEDHLLPGAQGLKGPFECLNRARFGIAWGALGAAEFCWHRARQYTLERHQFGRPLAANQLIQWKLANMQTEISLGLQGCLQAGRLMDAGKCAPELISLIKRNSCGKALDIARMARDMHGGNGISDEYHVIRHVMNLEAVNTYEGTHDVHALILGRAQTGLQAFTG</sequence>
<evidence type="ECO:0000256" key="8">
    <source>
        <dbReference type="ARBA" id="ARBA00037927"/>
    </source>
</evidence>
<evidence type="ECO:0000256" key="4">
    <source>
        <dbReference type="ARBA" id="ARBA00022827"/>
    </source>
</evidence>
<dbReference type="SUPFAM" id="SSF47203">
    <property type="entry name" value="Acyl-CoA dehydrogenase C-terminal domain-like"/>
    <property type="match status" value="1"/>
</dbReference>
<dbReference type="GO" id="GO:0033539">
    <property type="term" value="P:fatty acid beta-oxidation using acyl-CoA dehydrogenase"/>
    <property type="evidence" value="ECO:0007669"/>
    <property type="project" value="TreeGrafter"/>
</dbReference>
<gene>
    <name evidence="15" type="ORF">AAIA72_12525</name>
</gene>
<dbReference type="InterPro" id="IPR037069">
    <property type="entry name" value="AcylCoA_DH/ox_N_sf"/>
</dbReference>
<dbReference type="InterPro" id="IPR006091">
    <property type="entry name" value="Acyl-CoA_Oxase/DH_mid-dom"/>
</dbReference>
<comment type="pathway">
    <text evidence="8">Amino-acid metabolism; tryptophan metabolism.</text>
</comment>
<feature type="domain" description="Acyl-CoA dehydrogenase/oxidase N-terminal" evidence="14">
    <location>
        <begin position="19"/>
        <end position="131"/>
    </location>
</feature>
<comment type="pathway">
    <text evidence="7">Amino-acid metabolism; lysine degradation.</text>
</comment>
<organism evidence="15">
    <name type="scientific">Thermohahella caldifontis</name>
    <dbReference type="NCBI Taxonomy" id="3142973"/>
    <lineage>
        <taxon>Bacteria</taxon>
        <taxon>Pseudomonadati</taxon>
        <taxon>Pseudomonadota</taxon>
        <taxon>Gammaproteobacteria</taxon>
        <taxon>Oceanospirillales</taxon>
        <taxon>Hahellaceae</taxon>
        <taxon>Thermohahella</taxon>
    </lineage>
</organism>
<evidence type="ECO:0000313" key="15">
    <source>
        <dbReference type="EMBL" id="XDT71628.1"/>
    </source>
</evidence>
<dbReference type="GO" id="GO:0004361">
    <property type="term" value="F:glutaryl-CoA dehydrogenase activity"/>
    <property type="evidence" value="ECO:0007669"/>
    <property type="project" value="UniProtKB-EC"/>
</dbReference>
<name>A0AB39UUK2_9GAMM</name>
<keyword evidence="6 11" id="KW-0560">Oxidoreductase</keyword>
<dbReference type="PROSITE" id="PS00072">
    <property type="entry name" value="ACYL_COA_DH_1"/>
    <property type="match status" value="1"/>
</dbReference>
<feature type="domain" description="Acyl-CoA oxidase/dehydrogenase middle" evidence="13">
    <location>
        <begin position="135"/>
        <end position="225"/>
    </location>
</feature>
<evidence type="ECO:0000256" key="2">
    <source>
        <dbReference type="ARBA" id="ARBA00009347"/>
    </source>
</evidence>
<reference evidence="15" key="1">
    <citation type="submission" date="2024-05" db="EMBL/GenBank/DDBJ databases">
        <title>Genome sequencing of novel strain.</title>
        <authorList>
            <person name="Ganbat D."/>
            <person name="Ganbat S."/>
            <person name="Lee S.-J."/>
        </authorList>
    </citation>
    <scope>NUCLEOTIDE SEQUENCE</scope>
    <source>
        <strain evidence="15">SMD15-11</strain>
    </source>
</reference>
<keyword evidence="5" id="KW-0809">Transit peptide</keyword>
<dbReference type="RefSeq" id="WP_369600655.1">
    <property type="nucleotide sequence ID" value="NZ_CP154858.1"/>
</dbReference>
<comment type="catalytic activity">
    <reaction evidence="10">
        <text>glutaryl-CoA + oxidized [electron-transfer flavoprotein] + 2 H(+) = (2E)-butenoyl-CoA + reduced [electron-transfer flavoprotein] + CO2</text>
        <dbReference type="Rhea" id="RHEA:13389"/>
        <dbReference type="Rhea" id="RHEA-COMP:10685"/>
        <dbReference type="Rhea" id="RHEA-COMP:10686"/>
        <dbReference type="ChEBI" id="CHEBI:15378"/>
        <dbReference type="ChEBI" id="CHEBI:16526"/>
        <dbReference type="ChEBI" id="CHEBI:57332"/>
        <dbReference type="ChEBI" id="CHEBI:57378"/>
        <dbReference type="ChEBI" id="CHEBI:57692"/>
        <dbReference type="ChEBI" id="CHEBI:58307"/>
        <dbReference type="EC" id="1.3.8.6"/>
    </reaction>
</comment>
<dbReference type="GO" id="GO:0000062">
    <property type="term" value="F:fatty-acyl-CoA binding"/>
    <property type="evidence" value="ECO:0007669"/>
    <property type="project" value="TreeGrafter"/>
</dbReference>
<evidence type="ECO:0000256" key="10">
    <source>
        <dbReference type="ARBA" id="ARBA00049493"/>
    </source>
</evidence>
<dbReference type="FunFam" id="1.10.540.10:FF:000003">
    <property type="entry name" value="glutaryl-CoA dehydrogenase, mitochondrial"/>
    <property type="match status" value="1"/>
</dbReference>
<dbReference type="Gene3D" id="1.10.540.10">
    <property type="entry name" value="Acyl-CoA dehydrogenase/oxidase, N-terminal domain"/>
    <property type="match status" value="1"/>
</dbReference>
<dbReference type="InterPro" id="IPR009100">
    <property type="entry name" value="AcylCoA_DH/oxidase_NM_dom_sf"/>
</dbReference>
<dbReference type="EC" id="1.3.8.6" evidence="9"/>
<dbReference type="PANTHER" id="PTHR42807:SF1">
    <property type="entry name" value="GLUTARYL-COA DEHYDROGENASE, MITOCHONDRIAL"/>
    <property type="match status" value="1"/>
</dbReference>
<evidence type="ECO:0000256" key="6">
    <source>
        <dbReference type="ARBA" id="ARBA00023002"/>
    </source>
</evidence>
<dbReference type="Pfam" id="PF02770">
    <property type="entry name" value="Acyl-CoA_dh_M"/>
    <property type="match status" value="1"/>
</dbReference>
<dbReference type="EMBL" id="CP154858">
    <property type="protein sequence ID" value="XDT71628.1"/>
    <property type="molecule type" value="Genomic_DNA"/>
</dbReference>
<dbReference type="InterPro" id="IPR036250">
    <property type="entry name" value="AcylCo_DH-like_C"/>
</dbReference>
<evidence type="ECO:0000256" key="5">
    <source>
        <dbReference type="ARBA" id="ARBA00022946"/>
    </source>
</evidence>
<dbReference type="GO" id="GO:0050660">
    <property type="term" value="F:flavin adenine dinucleotide binding"/>
    <property type="evidence" value="ECO:0007669"/>
    <property type="project" value="InterPro"/>
</dbReference>
<dbReference type="SUPFAM" id="SSF56645">
    <property type="entry name" value="Acyl-CoA dehydrogenase NM domain-like"/>
    <property type="match status" value="1"/>
</dbReference>
<dbReference type="InterPro" id="IPR052033">
    <property type="entry name" value="Glutaryl-CoA_DH_mitochondrial"/>
</dbReference>
<evidence type="ECO:0000256" key="11">
    <source>
        <dbReference type="RuleBase" id="RU362125"/>
    </source>
</evidence>
<dbReference type="GO" id="GO:0046949">
    <property type="term" value="P:fatty-acyl-CoA biosynthetic process"/>
    <property type="evidence" value="ECO:0007669"/>
    <property type="project" value="TreeGrafter"/>
</dbReference>
<dbReference type="PANTHER" id="PTHR42807">
    <property type="entry name" value="GLUTARYL-COA DEHYDROGENASE, MITOCHONDRIAL"/>
    <property type="match status" value="1"/>
</dbReference>
<evidence type="ECO:0000259" key="12">
    <source>
        <dbReference type="Pfam" id="PF00441"/>
    </source>
</evidence>
<dbReference type="InterPro" id="IPR009075">
    <property type="entry name" value="AcylCo_DH/oxidase_C"/>
</dbReference>